<dbReference type="AlphaFoldDB" id="A0AA39NZW9"/>
<dbReference type="EMBL" id="JAUEPR010000025">
    <property type="protein sequence ID" value="KAK0474978.1"/>
    <property type="molecule type" value="Genomic_DNA"/>
</dbReference>
<dbReference type="SUPFAM" id="SSF50729">
    <property type="entry name" value="PH domain-like"/>
    <property type="match status" value="1"/>
</dbReference>
<evidence type="ECO:0008006" key="3">
    <source>
        <dbReference type="Google" id="ProtNLM"/>
    </source>
</evidence>
<reference evidence="1" key="1">
    <citation type="submission" date="2023-06" db="EMBL/GenBank/DDBJ databases">
        <authorList>
            <consortium name="Lawrence Berkeley National Laboratory"/>
            <person name="Ahrendt S."/>
            <person name="Sahu N."/>
            <person name="Indic B."/>
            <person name="Wong-Bajracharya J."/>
            <person name="Merenyi Z."/>
            <person name="Ke H.-M."/>
            <person name="Monk M."/>
            <person name="Kocsube S."/>
            <person name="Drula E."/>
            <person name="Lipzen A."/>
            <person name="Balint B."/>
            <person name="Henrissat B."/>
            <person name="Andreopoulos B."/>
            <person name="Martin F.M."/>
            <person name="Harder C.B."/>
            <person name="Rigling D."/>
            <person name="Ford K.L."/>
            <person name="Foster G.D."/>
            <person name="Pangilinan J."/>
            <person name="Papanicolaou A."/>
            <person name="Barry K."/>
            <person name="LaButti K."/>
            <person name="Viragh M."/>
            <person name="Koriabine M."/>
            <person name="Yan M."/>
            <person name="Riley R."/>
            <person name="Champramary S."/>
            <person name="Plett K.L."/>
            <person name="Tsai I.J."/>
            <person name="Slot J."/>
            <person name="Sipos G."/>
            <person name="Plett J."/>
            <person name="Nagy L.G."/>
            <person name="Grigoriev I.V."/>
        </authorList>
    </citation>
    <scope>NUCLEOTIDE SEQUENCE</scope>
    <source>
        <strain evidence="1">ICMP 16352</strain>
    </source>
</reference>
<evidence type="ECO:0000313" key="2">
    <source>
        <dbReference type="Proteomes" id="UP001175227"/>
    </source>
</evidence>
<keyword evidence="2" id="KW-1185">Reference proteome</keyword>
<proteinExistence type="predicted"/>
<accession>A0AA39NZW9</accession>
<evidence type="ECO:0000313" key="1">
    <source>
        <dbReference type="EMBL" id="KAK0474978.1"/>
    </source>
</evidence>
<name>A0AA39NZW9_9AGAR</name>
<protein>
    <recommendedName>
        <fullName evidence="3">PH domain-containing protein</fullName>
    </recommendedName>
</protein>
<sequence>MATRVKHDKSESMLAGWATIQTNNLLVCQWWRRYYKFIGDTMFFHRSPKDMNQVIDQIQLCRKLNGLKGWSDGYEELEAIPNSFAIEFKDDHGPCAMFCDTEGRKGSCSVVCPPQSC</sequence>
<gene>
    <name evidence="1" type="ORF">IW261DRAFT_1568465</name>
</gene>
<organism evidence="1 2">
    <name type="scientific">Armillaria novae-zelandiae</name>
    <dbReference type="NCBI Taxonomy" id="153914"/>
    <lineage>
        <taxon>Eukaryota</taxon>
        <taxon>Fungi</taxon>
        <taxon>Dikarya</taxon>
        <taxon>Basidiomycota</taxon>
        <taxon>Agaricomycotina</taxon>
        <taxon>Agaricomycetes</taxon>
        <taxon>Agaricomycetidae</taxon>
        <taxon>Agaricales</taxon>
        <taxon>Marasmiineae</taxon>
        <taxon>Physalacriaceae</taxon>
        <taxon>Armillaria</taxon>
    </lineage>
</organism>
<comment type="caution">
    <text evidence="1">The sequence shown here is derived from an EMBL/GenBank/DDBJ whole genome shotgun (WGS) entry which is preliminary data.</text>
</comment>
<dbReference type="Proteomes" id="UP001175227">
    <property type="component" value="Unassembled WGS sequence"/>
</dbReference>